<accession>A0ABX3SMG5</accession>
<evidence type="ECO:0000313" key="1">
    <source>
        <dbReference type="EMBL" id="ORA79232.1"/>
    </source>
</evidence>
<comment type="caution">
    <text evidence="1">The sequence shown here is derived from an EMBL/GenBank/DDBJ whole genome shotgun (WGS) entry which is preliminary data.</text>
</comment>
<name>A0ABX3SMG5_MYCMA</name>
<proteinExistence type="predicted"/>
<evidence type="ECO:0000313" key="2">
    <source>
        <dbReference type="Proteomes" id="UP000243140"/>
    </source>
</evidence>
<gene>
    <name evidence="1" type="ORF">BST29_19270</name>
</gene>
<dbReference type="Proteomes" id="UP000243140">
    <property type="component" value="Unassembled WGS sequence"/>
</dbReference>
<protein>
    <recommendedName>
        <fullName evidence="3">PE domain-containing protein</fullName>
    </recommendedName>
</protein>
<dbReference type="EMBL" id="MVHV01000023">
    <property type="protein sequence ID" value="ORA79232.1"/>
    <property type="molecule type" value="Genomic_DNA"/>
</dbReference>
<organism evidence="1 2">
    <name type="scientific">Mycobacterium malmoense</name>
    <dbReference type="NCBI Taxonomy" id="1780"/>
    <lineage>
        <taxon>Bacteria</taxon>
        <taxon>Bacillati</taxon>
        <taxon>Actinomycetota</taxon>
        <taxon>Actinomycetes</taxon>
        <taxon>Mycobacteriales</taxon>
        <taxon>Mycobacteriaceae</taxon>
        <taxon>Mycobacterium</taxon>
    </lineage>
</organism>
<sequence length="387" mass="40133">MIALTPAVSNDLAADIQHGAVTFQQRAVELTDYVANPIQTWIDTFDAAAINIQSLAAQYALHPFPVLQQVAANFLQYGVEYVQPYQTAANAAVQYFLGMGPQDFVPLLQTAMTQVEAGQINTAVRTLVNALYTNPIFDVAEQLETIPTILNPITQNLANATKDLTSSAIDNVGFYFAISLPAAISQSLGPSLQNVYDSFAAGDPVGGLINAIDVPGEVTNTVLNGFPGNNGWYTMGLISAGGPALNSGSSLAKALMLEIPQQLTESIVAPGAQNIMTGGSLSYALGYLGNLVTTSFPTPQILFDSLLNLVQTYLLGGFSGAAAATLPAADSIVGAFNPADVLNGGSAMASLATELPGLPGDVANMAGHLGADLASVLPGMILSVLHF</sequence>
<evidence type="ECO:0008006" key="3">
    <source>
        <dbReference type="Google" id="ProtNLM"/>
    </source>
</evidence>
<keyword evidence="2" id="KW-1185">Reference proteome</keyword>
<reference evidence="1 2" key="1">
    <citation type="submission" date="2017-02" db="EMBL/GenBank/DDBJ databases">
        <title>The new phylogeny of genus Mycobacterium.</title>
        <authorList>
            <person name="Tortoli E."/>
            <person name="Trovato A."/>
            <person name="Cirillo D.M."/>
        </authorList>
    </citation>
    <scope>NUCLEOTIDE SEQUENCE [LARGE SCALE GENOMIC DNA]</scope>
    <source>
        <strain evidence="1 2">IP1130001</strain>
    </source>
</reference>